<comment type="subunit">
    <text evidence="4">Homodimer.</text>
</comment>
<proteinExistence type="inferred from homology"/>
<evidence type="ECO:0000256" key="9">
    <source>
        <dbReference type="ARBA" id="ARBA00023004"/>
    </source>
</evidence>
<dbReference type="InterPro" id="IPR027417">
    <property type="entry name" value="P-loop_NTPase"/>
</dbReference>
<dbReference type="AlphaFoldDB" id="A0A926DUH3"/>
<name>A0A926DUH3_9FIRM</name>
<dbReference type="InterPro" id="IPR000392">
    <property type="entry name" value="NifH/frxC"/>
</dbReference>
<evidence type="ECO:0000256" key="1">
    <source>
        <dbReference type="ARBA" id="ARBA00001966"/>
    </source>
</evidence>
<evidence type="ECO:0000313" key="13">
    <source>
        <dbReference type="EMBL" id="MBC8543614.1"/>
    </source>
</evidence>
<evidence type="ECO:0000313" key="14">
    <source>
        <dbReference type="Proteomes" id="UP000657006"/>
    </source>
</evidence>
<comment type="caution">
    <text evidence="13">The sequence shown here is derived from an EMBL/GenBank/DDBJ whole genome shotgun (WGS) entry which is preliminary data.</text>
</comment>
<keyword evidence="6 12" id="KW-0479">Metal-binding</keyword>
<dbReference type="PROSITE" id="PS00692">
    <property type="entry name" value="NIFH_FRXC_2"/>
    <property type="match status" value="1"/>
</dbReference>
<dbReference type="PROSITE" id="PS00746">
    <property type="entry name" value="NIFH_FRXC_1"/>
    <property type="match status" value="1"/>
</dbReference>
<evidence type="ECO:0000256" key="2">
    <source>
        <dbReference type="ARBA" id="ARBA00002234"/>
    </source>
</evidence>
<dbReference type="GO" id="GO:0046872">
    <property type="term" value="F:metal ion binding"/>
    <property type="evidence" value="ECO:0007669"/>
    <property type="project" value="UniProtKB-KW"/>
</dbReference>
<dbReference type="GO" id="GO:0016163">
    <property type="term" value="F:nitrogenase activity"/>
    <property type="evidence" value="ECO:0007669"/>
    <property type="project" value="UniProtKB-EC"/>
</dbReference>
<evidence type="ECO:0000256" key="7">
    <source>
        <dbReference type="ARBA" id="ARBA00022741"/>
    </source>
</evidence>
<dbReference type="EC" id="1.18.6.1" evidence="5"/>
<comment type="cofactor">
    <cofactor evidence="1">
        <name>[4Fe-4S] cluster</name>
        <dbReference type="ChEBI" id="CHEBI:49883"/>
    </cofactor>
</comment>
<dbReference type="PROSITE" id="PS51026">
    <property type="entry name" value="NIFH_FRXC_3"/>
    <property type="match status" value="1"/>
</dbReference>
<keyword evidence="8 12" id="KW-0067">ATP-binding</keyword>
<organism evidence="13 14">
    <name type="scientific">Bianquea renquensis</name>
    <dbReference type="NCBI Taxonomy" id="2763661"/>
    <lineage>
        <taxon>Bacteria</taxon>
        <taxon>Bacillati</taxon>
        <taxon>Bacillota</taxon>
        <taxon>Clostridia</taxon>
        <taxon>Eubacteriales</taxon>
        <taxon>Bianqueaceae</taxon>
        <taxon>Bianquea</taxon>
    </lineage>
</organism>
<evidence type="ECO:0000256" key="12">
    <source>
        <dbReference type="RuleBase" id="RU003688"/>
    </source>
</evidence>
<keyword evidence="14" id="KW-1185">Reference proteome</keyword>
<evidence type="ECO:0000256" key="11">
    <source>
        <dbReference type="ARBA" id="ARBA00047967"/>
    </source>
</evidence>
<dbReference type="PIRSF" id="PIRSF000363">
    <property type="entry name" value="Nitrogenase_iron"/>
    <property type="match status" value="1"/>
</dbReference>
<keyword evidence="9 12" id="KW-0408">Iron</keyword>
<dbReference type="Proteomes" id="UP000657006">
    <property type="component" value="Unassembled WGS sequence"/>
</dbReference>
<keyword evidence="7 12" id="KW-0547">Nucleotide-binding</keyword>
<dbReference type="Gene3D" id="3.40.50.300">
    <property type="entry name" value="P-loop containing nucleotide triphosphate hydrolases"/>
    <property type="match status" value="1"/>
</dbReference>
<dbReference type="PANTHER" id="PTHR42864:SF2">
    <property type="entry name" value="LIGHT-INDEPENDENT PROTOCHLOROPHYLLIDE REDUCTASE IRON-SULFUR ATP-BINDING PROTEIN"/>
    <property type="match status" value="1"/>
</dbReference>
<evidence type="ECO:0000256" key="8">
    <source>
        <dbReference type="ARBA" id="ARBA00022840"/>
    </source>
</evidence>
<dbReference type="RefSeq" id="WP_249289717.1">
    <property type="nucleotide sequence ID" value="NZ_JACRSQ010000011.1"/>
</dbReference>
<dbReference type="SUPFAM" id="SSF52540">
    <property type="entry name" value="P-loop containing nucleoside triphosphate hydrolases"/>
    <property type="match status" value="1"/>
</dbReference>
<dbReference type="PRINTS" id="PR00091">
    <property type="entry name" value="NITROGNASEII"/>
</dbReference>
<comment type="catalytic activity">
    <reaction evidence="11">
        <text>N2 + 8 reduced [2Fe-2S]-[ferredoxin] + 16 ATP + 16 H2O = H2 + 8 oxidized [2Fe-2S]-[ferredoxin] + 2 NH4(+) + 16 ADP + 16 phosphate + 6 H(+)</text>
        <dbReference type="Rhea" id="RHEA:21448"/>
        <dbReference type="Rhea" id="RHEA-COMP:10000"/>
        <dbReference type="Rhea" id="RHEA-COMP:10001"/>
        <dbReference type="ChEBI" id="CHEBI:15377"/>
        <dbReference type="ChEBI" id="CHEBI:15378"/>
        <dbReference type="ChEBI" id="CHEBI:17997"/>
        <dbReference type="ChEBI" id="CHEBI:18276"/>
        <dbReference type="ChEBI" id="CHEBI:28938"/>
        <dbReference type="ChEBI" id="CHEBI:30616"/>
        <dbReference type="ChEBI" id="CHEBI:33737"/>
        <dbReference type="ChEBI" id="CHEBI:33738"/>
        <dbReference type="ChEBI" id="CHEBI:43474"/>
        <dbReference type="ChEBI" id="CHEBI:456216"/>
        <dbReference type="EC" id="1.18.6.1"/>
    </reaction>
</comment>
<keyword evidence="12" id="KW-0560">Oxidoreductase</keyword>
<keyword evidence="10 12" id="KW-0411">Iron-sulfur</keyword>
<evidence type="ECO:0000256" key="3">
    <source>
        <dbReference type="ARBA" id="ARBA00005504"/>
    </source>
</evidence>
<dbReference type="InterPro" id="IPR030655">
    <property type="entry name" value="NifH/chlL_CS"/>
</dbReference>
<evidence type="ECO:0000256" key="6">
    <source>
        <dbReference type="ARBA" id="ARBA00022723"/>
    </source>
</evidence>
<evidence type="ECO:0000256" key="5">
    <source>
        <dbReference type="ARBA" id="ARBA00012773"/>
    </source>
</evidence>
<dbReference type="EMBL" id="JACRSQ010000011">
    <property type="protein sequence ID" value="MBC8543614.1"/>
    <property type="molecule type" value="Genomic_DNA"/>
</dbReference>
<dbReference type="Pfam" id="PF00142">
    <property type="entry name" value="Fer4_NifH"/>
    <property type="match status" value="1"/>
</dbReference>
<keyword evidence="12" id="KW-0004">4Fe-4S</keyword>
<dbReference type="GO" id="GO:0051539">
    <property type="term" value="F:4 iron, 4 sulfur cluster binding"/>
    <property type="evidence" value="ECO:0007669"/>
    <property type="project" value="UniProtKB-KW"/>
</dbReference>
<reference evidence="13" key="1">
    <citation type="submission" date="2020-08" db="EMBL/GenBank/DDBJ databases">
        <title>Genome public.</title>
        <authorList>
            <person name="Liu C."/>
            <person name="Sun Q."/>
        </authorList>
    </citation>
    <scope>NUCLEOTIDE SEQUENCE</scope>
    <source>
        <strain evidence="13">NSJ-32</strain>
    </source>
</reference>
<protein>
    <recommendedName>
        <fullName evidence="5">nitrogenase</fullName>
        <ecNumber evidence="5">1.18.6.1</ecNumber>
    </recommendedName>
</protein>
<comment type="function">
    <text evidence="2">The key enzymatic reactions in nitrogen fixation are catalyzed by the nitrogenase complex, which has 2 components: the iron protein and the molybdenum-iron protein.</text>
</comment>
<evidence type="ECO:0000256" key="4">
    <source>
        <dbReference type="ARBA" id="ARBA00011738"/>
    </source>
</evidence>
<dbReference type="GO" id="GO:0005524">
    <property type="term" value="F:ATP binding"/>
    <property type="evidence" value="ECO:0007669"/>
    <property type="project" value="UniProtKB-KW"/>
</dbReference>
<dbReference type="PANTHER" id="PTHR42864">
    <property type="entry name" value="LIGHT-INDEPENDENT PROTOCHLOROPHYLLIDE REDUCTASE IRON-SULFUR ATP-BINDING PROTEIN"/>
    <property type="match status" value="1"/>
</dbReference>
<accession>A0A926DUH3</accession>
<sequence length="260" mass="27485">MKKICVYGKGGIGKSTTVSNLAAAMAESGLKVAVVGCDPKSDSTRNLAGRRIPTVLDILREDSGGQVAFLGYRDILCIEAGGPEPGTGCAGRGIIAAMQEIRSRQLLDHRDVVLYDVLGDVVCGGFSMPLREGIADDVYLVTTSDFMAIYAANNICRGIRKYAQSGSVRLAGIIHNGRSSVDNPLTVAAFASCVGSNVIGYIPMTSAIGQAELSRKTLLEAEPEHPVSGHFRTLAKAILENSHSCIPTPLSDEEVESLCR</sequence>
<evidence type="ECO:0000256" key="10">
    <source>
        <dbReference type="ARBA" id="ARBA00023014"/>
    </source>
</evidence>
<dbReference type="CDD" id="cd02040">
    <property type="entry name" value="NifH"/>
    <property type="match status" value="1"/>
</dbReference>
<gene>
    <name evidence="13" type="ORF">H8730_08665</name>
</gene>
<comment type="similarity">
    <text evidence="3 12">Belongs to the NifH/BchL/ChlL family.</text>
</comment>